<dbReference type="EMBL" id="BJWL01000022">
    <property type="protein sequence ID" value="GFZ11280.1"/>
    <property type="molecule type" value="Genomic_DNA"/>
</dbReference>
<comment type="caution">
    <text evidence="2">The sequence shown here is derived from an EMBL/GenBank/DDBJ whole genome shotgun (WGS) entry which is preliminary data.</text>
</comment>
<organism evidence="2 3">
    <name type="scientific">Actinidia rufa</name>
    <dbReference type="NCBI Taxonomy" id="165716"/>
    <lineage>
        <taxon>Eukaryota</taxon>
        <taxon>Viridiplantae</taxon>
        <taxon>Streptophyta</taxon>
        <taxon>Embryophyta</taxon>
        <taxon>Tracheophyta</taxon>
        <taxon>Spermatophyta</taxon>
        <taxon>Magnoliopsida</taxon>
        <taxon>eudicotyledons</taxon>
        <taxon>Gunneridae</taxon>
        <taxon>Pentapetalae</taxon>
        <taxon>asterids</taxon>
        <taxon>Ericales</taxon>
        <taxon>Actinidiaceae</taxon>
        <taxon>Actinidia</taxon>
    </lineage>
</organism>
<name>A0A7J0GKG4_9ERIC</name>
<keyword evidence="3" id="KW-1185">Reference proteome</keyword>
<accession>A0A7J0GKG4</accession>
<keyword evidence="1" id="KW-0472">Membrane</keyword>
<feature type="transmembrane region" description="Helical" evidence="1">
    <location>
        <begin position="124"/>
        <end position="147"/>
    </location>
</feature>
<keyword evidence="1" id="KW-0812">Transmembrane</keyword>
<protein>
    <submittedName>
        <fullName evidence="2">Uncharacterized protein</fullName>
    </submittedName>
</protein>
<reference evidence="2 3" key="1">
    <citation type="submission" date="2019-07" db="EMBL/GenBank/DDBJ databases">
        <title>De Novo Assembly of kiwifruit Actinidia rufa.</title>
        <authorList>
            <person name="Sugita-Konishi S."/>
            <person name="Sato K."/>
            <person name="Mori E."/>
            <person name="Abe Y."/>
            <person name="Kisaki G."/>
            <person name="Hamano K."/>
            <person name="Suezawa K."/>
            <person name="Otani M."/>
            <person name="Fukuda T."/>
            <person name="Manabe T."/>
            <person name="Gomi K."/>
            <person name="Tabuchi M."/>
            <person name="Akimitsu K."/>
            <person name="Kataoka I."/>
        </authorList>
    </citation>
    <scope>NUCLEOTIDE SEQUENCE [LARGE SCALE GENOMIC DNA]</scope>
    <source>
        <strain evidence="3">cv. Fuchu</strain>
    </source>
</reference>
<evidence type="ECO:0000313" key="2">
    <source>
        <dbReference type="EMBL" id="GFZ11280.1"/>
    </source>
</evidence>
<proteinExistence type="predicted"/>
<evidence type="ECO:0000256" key="1">
    <source>
        <dbReference type="SAM" id="Phobius"/>
    </source>
</evidence>
<dbReference type="Proteomes" id="UP000585474">
    <property type="component" value="Unassembled WGS sequence"/>
</dbReference>
<evidence type="ECO:0000313" key="3">
    <source>
        <dbReference type="Proteomes" id="UP000585474"/>
    </source>
</evidence>
<sequence>MMHLPKDNQRMRITLHKLQGMSRAPPPLQSSRSLADHHPYAHPHAMPLHNARPSLAQYLCTTLGQQLYSVSRSSRALILNTLSLPSLYVAFTTVDGDERRSVAFCHLFPCLSRLRLFQIKWPLLLLRGLAHIVSTVASLVTSLIATLDLHPELKQPFFRNRSSSRGVVAWVTVAGSHLGLASSSSSSPMATIVACTPTALHGKSGHPTWILDFGANDHD</sequence>
<dbReference type="AlphaFoldDB" id="A0A7J0GKG4"/>
<gene>
    <name evidence="2" type="ORF">Acr_22g0006780</name>
</gene>
<keyword evidence="1" id="KW-1133">Transmembrane helix</keyword>